<protein>
    <submittedName>
        <fullName evidence="1">Uncharacterized protein</fullName>
    </submittedName>
</protein>
<accession>A0ACC3SKV1</accession>
<dbReference type="EMBL" id="JAMKPW020000005">
    <property type="protein sequence ID" value="KAK8217567.1"/>
    <property type="molecule type" value="Genomic_DNA"/>
</dbReference>
<dbReference type="Proteomes" id="UP001320706">
    <property type="component" value="Unassembled WGS sequence"/>
</dbReference>
<organism evidence="1 2">
    <name type="scientific">Zalaria obscura</name>
    <dbReference type="NCBI Taxonomy" id="2024903"/>
    <lineage>
        <taxon>Eukaryota</taxon>
        <taxon>Fungi</taxon>
        <taxon>Dikarya</taxon>
        <taxon>Ascomycota</taxon>
        <taxon>Pezizomycotina</taxon>
        <taxon>Dothideomycetes</taxon>
        <taxon>Dothideomycetidae</taxon>
        <taxon>Dothideales</taxon>
        <taxon>Zalariaceae</taxon>
        <taxon>Zalaria</taxon>
    </lineage>
</organism>
<proteinExistence type="predicted"/>
<evidence type="ECO:0000313" key="1">
    <source>
        <dbReference type="EMBL" id="KAK8217567.1"/>
    </source>
</evidence>
<keyword evidence="2" id="KW-1185">Reference proteome</keyword>
<name>A0ACC3SKV1_9PEZI</name>
<gene>
    <name evidence="1" type="ORF">M8818_001325</name>
</gene>
<evidence type="ECO:0000313" key="2">
    <source>
        <dbReference type="Proteomes" id="UP001320706"/>
    </source>
</evidence>
<reference evidence="1" key="1">
    <citation type="submission" date="2024-02" db="EMBL/GenBank/DDBJ databases">
        <title>Metagenome Assembled Genome of Zalaria obscura JY119.</title>
        <authorList>
            <person name="Vighnesh L."/>
            <person name="Jagadeeshwari U."/>
            <person name="Venkata Ramana C."/>
            <person name="Sasikala C."/>
        </authorList>
    </citation>
    <scope>NUCLEOTIDE SEQUENCE</scope>
    <source>
        <strain evidence="1">JY119</strain>
    </source>
</reference>
<sequence>MWKVPPLADSSINSGQPYISLNIPPLPYGSLSRLLISASELAIMYVQLEKLLPLYLANSSLFASLGLSSTPVEAHQEVTEAEFQWDIPASEELQYHDCFGDFKCARLQVPMDWTGADPNENRTVEIAVVKLEATVPVTDQKYGGAVVLNPGGPGGSGVRQGLTIGHAVRTMLSAGPDSADSESAKYYDVIGFDPRGEDYWGYASSLMATSRLIGDTWATIRMPCTAWNVRPLWRYEGNFTATTAHPIMFIGNTVDPVTPLRNAFRMAKGFEGAVVLHQDSEGHCTSASPSFCSGRAIRKYFQTGELPKKGTICQPARLPFDGYNNEEKPELPEGETDQELWDAMVHINRISGI</sequence>
<comment type="caution">
    <text evidence="1">The sequence shown here is derived from an EMBL/GenBank/DDBJ whole genome shotgun (WGS) entry which is preliminary data.</text>
</comment>